<comment type="caution">
    <text evidence="1">The sequence shown here is derived from an EMBL/GenBank/DDBJ whole genome shotgun (WGS) entry which is preliminary data.</text>
</comment>
<dbReference type="PANTHER" id="PTHR36195">
    <property type="entry name" value="DOMAIN PROTEIN, PUTATIVE (AFU_ORTHOLOGUE AFUA_5G01990)-RELATED-RELATED"/>
    <property type="match status" value="1"/>
</dbReference>
<name>A0A7W9BTM1_9SPHN</name>
<reference evidence="1 2" key="1">
    <citation type="submission" date="2020-08" db="EMBL/GenBank/DDBJ databases">
        <title>Genomic Encyclopedia of Type Strains, Phase IV (KMG-IV): sequencing the most valuable type-strain genomes for metagenomic binning, comparative biology and taxonomic classification.</title>
        <authorList>
            <person name="Goeker M."/>
        </authorList>
    </citation>
    <scope>NUCLEOTIDE SEQUENCE [LARGE SCALE GENOMIC DNA]</scope>
    <source>
        <strain evidence="1 2">DSM 103336</strain>
    </source>
</reference>
<protein>
    <recommendedName>
        <fullName evidence="3">Catalase</fullName>
    </recommendedName>
</protein>
<dbReference type="GO" id="GO:0020037">
    <property type="term" value="F:heme binding"/>
    <property type="evidence" value="ECO:0007669"/>
    <property type="project" value="InterPro"/>
</dbReference>
<dbReference type="CDD" id="cd08152">
    <property type="entry name" value="y4iL_like"/>
    <property type="match status" value="1"/>
</dbReference>
<dbReference type="PROSITE" id="PS51402">
    <property type="entry name" value="CATALASE_3"/>
    <property type="match status" value="1"/>
</dbReference>
<dbReference type="OrthoDB" id="9765610at2"/>
<sequence length="364" mass="39382">MPKTPIAFDYTLETVAPDEAETHAELSRTLMGIQHTVNDDHGHAYRSVHAKSHALLEATFEVVEGLPSELAQGLFGTAKSYPAVVRISTNAGDPLPDTISLPRGMAVKVIGVEGARLPGSEDDQVQDFVMANGKAFAAKDAKAFMKNLKLLAGTTDKAEWGKKAISAVFRTAERALEAVGTESTFLKTMGGYPNSHPLGESYFSQVPIRFGDYVGKIGVFPASQSFTALEGKEIAVDGRADAIREQMNRVLTTDGGVWEMKVQLMRDVEANPIEDASAVWPEEDNPYLTVARIRIAPQTAWSETRATVGDDKLAFAPWQGLAAHQPLGGIMRARKLPYKNSAGLRGQLNGCPMHQPREAVKLPA</sequence>
<evidence type="ECO:0008006" key="3">
    <source>
        <dbReference type="Google" id="ProtNLM"/>
    </source>
</evidence>
<dbReference type="AlphaFoldDB" id="A0A7W9BTM1"/>
<dbReference type="GO" id="GO:0006979">
    <property type="term" value="P:response to oxidative stress"/>
    <property type="evidence" value="ECO:0007669"/>
    <property type="project" value="InterPro"/>
</dbReference>
<dbReference type="Gene3D" id="2.40.180.10">
    <property type="entry name" value="Catalase core domain"/>
    <property type="match status" value="1"/>
</dbReference>
<dbReference type="EMBL" id="JACIJR010000005">
    <property type="protein sequence ID" value="MBB5729892.1"/>
    <property type="molecule type" value="Genomic_DNA"/>
</dbReference>
<dbReference type="GO" id="GO:0004096">
    <property type="term" value="F:catalase activity"/>
    <property type="evidence" value="ECO:0007669"/>
    <property type="project" value="InterPro"/>
</dbReference>
<keyword evidence="2" id="KW-1185">Reference proteome</keyword>
<dbReference type="SUPFAM" id="SSF56634">
    <property type="entry name" value="Heme-dependent catalase-like"/>
    <property type="match status" value="1"/>
</dbReference>
<accession>A0A7W9BTM1</accession>
<evidence type="ECO:0000313" key="2">
    <source>
        <dbReference type="Proteomes" id="UP000546701"/>
    </source>
</evidence>
<organism evidence="1 2">
    <name type="scientific">Sphingomonas prati</name>
    <dbReference type="NCBI Taxonomy" id="1843237"/>
    <lineage>
        <taxon>Bacteria</taxon>
        <taxon>Pseudomonadati</taxon>
        <taxon>Pseudomonadota</taxon>
        <taxon>Alphaproteobacteria</taxon>
        <taxon>Sphingomonadales</taxon>
        <taxon>Sphingomonadaceae</taxon>
        <taxon>Sphingomonas</taxon>
    </lineage>
</organism>
<gene>
    <name evidence="1" type="ORF">FHS99_002388</name>
</gene>
<dbReference type="InterPro" id="IPR020835">
    <property type="entry name" value="Catalase_sf"/>
</dbReference>
<dbReference type="PANTHER" id="PTHR36195:SF4">
    <property type="entry name" value="DOMAIN PROTEIN, PUTATIVE (AFU_ORTHOLOGUE AFUA_5G01990)-RELATED"/>
    <property type="match status" value="1"/>
</dbReference>
<dbReference type="InterPro" id="IPR018028">
    <property type="entry name" value="Catalase"/>
</dbReference>
<proteinExistence type="predicted"/>
<dbReference type="Proteomes" id="UP000546701">
    <property type="component" value="Unassembled WGS sequence"/>
</dbReference>
<dbReference type="RefSeq" id="WP_157175971.1">
    <property type="nucleotide sequence ID" value="NZ_BMJP01000003.1"/>
</dbReference>
<evidence type="ECO:0000313" key="1">
    <source>
        <dbReference type="EMBL" id="MBB5729892.1"/>
    </source>
</evidence>